<accession>A0A9P9IF59</accession>
<keyword evidence="2" id="KW-1185">Reference proteome</keyword>
<name>A0A9P9IF59_9PLEO</name>
<evidence type="ECO:0000313" key="1">
    <source>
        <dbReference type="EMBL" id="KAH7117140.1"/>
    </source>
</evidence>
<gene>
    <name evidence="1" type="ORF">B0J11DRAFT_583832</name>
</gene>
<reference evidence="1" key="1">
    <citation type="journal article" date="2021" name="Nat. Commun.">
        <title>Genetic determinants of endophytism in the Arabidopsis root mycobiome.</title>
        <authorList>
            <person name="Mesny F."/>
            <person name="Miyauchi S."/>
            <person name="Thiergart T."/>
            <person name="Pickel B."/>
            <person name="Atanasova L."/>
            <person name="Karlsson M."/>
            <person name="Huettel B."/>
            <person name="Barry K.W."/>
            <person name="Haridas S."/>
            <person name="Chen C."/>
            <person name="Bauer D."/>
            <person name="Andreopoulos W."/>
            <person name="Pangilinan J."/>
            <person name="LaButti K."/>
            <person name="Riley R."/>
            <person name="Lipzen A."/>
            <person name="Clum A."/>
            <person name="Drula E."/>
            <person name="Henrissat B."/>
            <person name="Kohler A."/>
            <person name="Grigoriev I.V."/>
            <person name="Martin F.M."/>
            <person name="Hacquard S."/>
        </authorList>
    </citation>
    <scope>NUCLEOTIDE SEQUENCE</scope>
    <source>
        <strain evidence="1">MPI-CAGE-CH-0243</strain>
    </source>
</reference>
<dbReference type="OrthoDB" id="3783332at2759"/>
<evidence type="ECO:0000313" key="2">
    <source>
        <dbReference type="Proteomes" id="UP000700596"/>
    </source>
</evidence>
<organism evidence="1 2">
    <name type="scientific">Dendryphion nanum</name>
    <dbReference type="NCBI Taxonomy" id="256645"/>
    <lineage>
        <taxon>Eukaryota</taxon>
        <taxon>Fungi</taxon>
        <taxon>Dikarya</taxon>
        <taxon>Ascomycota</taxon>
        <taxon>Pezizomycotina</taxon>
        <taxon>Dothideomycetes</taxon>
        <taxon>Pleosporomycetidae</taxon>
        <taxon>Pleosporales</taxon>
        <taxon>Torulaceae</taxon>
        <taxon>Dendryphion</taxon>
    </lineage>
</organism>
<protein>
    <submittedName>
        <fullName evidence="1">Uncharacterized protein</fullName>
    </submittedName>
</protein>
<comment type="caution">
    <text evidence="1">The sequence shown here is derived from an EMBL/GenBank/DDBJ whole genome shotgun (WGS) entry which is preliminary data.</text>
</comment>
<proteinExistence type="predicted"/>
<dbReference type="AlphaFoldDB" id="A0A9P9IF59"/>
<dbReference type="Proteomes" id="UP000700596">
    <property type="component" value="Unassembled WGS sequence"/>
</dbReference>
<dbReference type="EMBL" id="JAGMWT010000014">
    <property type="protein sequence ID" value="KAH7117140.1"/>
    <property type="molecule type" value="Genomic_DNA"/>
</dbReference>
<sequence>MTLLTILDLPAELLLEILEHFNTIRGFFISPTEEHARQIENRIRIQALHALALTCQQIHGFAIPLLYKSFIQSGADQDHALSPAKKLLNAFICNPGRMRHLEYLEILRPEREDSLTLPLIRANFTLACKEWDMLAGELEHLNWRNTVKLQVPLNPNDTFAFWFRLGLAWRQELPKSYITVLILLAPNLQDVAILDPGSFYTQAFSQRQSALRQRLHRIWLNRYPSHPYEGYETLFSSLMKPNLERIFSPSDLLWLGNPHQPKHTRGLGGHDLFTPERQRIQGPIELVLEACELSHSSLQKIVDTFIALRSFTCRWGINDGRFSEAVPSQIDLPGMNSILSAHASTLHSLILDTLDSGWLVSMDQNIPGIGSLQHFPALQYLDVSGLVIWGDCDDGYGEIPFARLLPPNLEILVIKTEWDDDVEWSLLELSRDCKALLPKLRLIDCSWRPAVHSDVTIALVDQFQAAGVELRLQI</sequence>